<proteinExistence type="predicted"/>
<protein>
    <submittedName>
        <fullName evidence="2">Aminotransferase class I/classII domain-containing protein</fullName>
    </submittedName>
</protein>
<name>A0AC35FJF6_9BILA</name>
<sequence length="580" mass="65141">MPSNKSRRSDEAAITAFGNFMHQTLIDHTDILECAYSKETAEDERIRDRSESSSSGDEENSKKESSVAASVAEFHKNDVNGNVVERSPNEFEHVSNYLKLTVYLAWFVLIFMAYIRAFLKRMGFEKNKAATEMDKQKDFVPLFSSFEAIYAQHCYIRVRDVFERPIGSCPGATVKLIDRVTNDFCWSFQFTGTQTEVINVGSYNYLGFAEPKGPCAEQAAEAIEKYGLSMCGTIQETGNTKIQDNLEKLVAEFIGTEDAICFSMGFATNSMNAPCLVDKNSLIVSDQYNHASLILGCRLSGASIKVFKHNDMKSLEKILRDAIAYGNPKTFRPYKKILIVVEGIYSMEGSLSNLPEIIALKKKYKCYLYLDEAHSIGAMGSTGRGVVEYWGCNPRDVDIMMGTFTKSFGAAGGYIGGSKEIIEHLRKTSPTGFYSAPMSPPVVQQVIASMSIIMGRDGTRDGEKRIERLSRNSRYFRRRLKQMGFILYGSDDSPVVPILLYFPTQCGLWGRELLKKKIGVVVVSFPATEMVEARARICLSAAHTKEQLDYVLNAIDDMGDFSRSKFSRKTHLYKDLKIEW</sequence>
<dbReference type="Proteomes" id="UP000887580">
    <property type="component" value="Unplaced"/>
</dbReference>
<evidence type="ECO:0000313" key="1">
    <source>
        <dbReference type="Proteomes" id="UP000887580"/>
    </source>
</evidence>
<reference evidence="2" key="1">
    <citation type="submission" date="2022-11" db="UniProtKB">
        <authorList>
            <consortium name="WormBaseParasite"/>
        </authorList>
    </citation>
    <scope>IDENTIFICATION</scope>
</reference>
<dbReference type="WBParaSite" id="PS1159_v2.g18170.t1">
    <property type="protein sequence ID" value="PS1159_v2.g18170.t1"/>
    <property type="gene ID" value="PS1159_v2.g18170"/>
</dbReference>
<organism evidence="1 2">
    <name type="scientific">Panagrolaimus sp. PS1159</name>
    <dbReference type="NCBI Taxonomy" id="55785"/>
    <lineage>
        <taxon>Eukaryota</taxon>
        <taxon>Metazoa</taxon>
        <taxon>Ecdysozoa</taxon>
        <taxon>Nematoda</taxon>
        <taxon>Chromadorea</taxon>
        <taxon>Rhabditida</taxon>
        <taxon>Tylenchina</taxon>
        <taxon>Panagrolaimomorpha</taxon>
        <taxon>Panagrolaimoidea</taxon>
        <taxon>Panagrolaimidae</taxon>
        <taxon>Panagrolaimus</taxon>
    </lineage>
</organism>
<evidence type="ECO:0000313" key="2">
    <source>
        <dbReference type="WBParaSite" id="PS1159_v2.g18170.t1"/>
    </source>
</evidence>
<accession>A0AC35FJF6</accession>